<evidence type="ECO:0000256" key="4">
    <source>
        <dbReference type="ARBA" id="ARBA00022691"/>
    </source>
</evidence>
<dbReference type="InterPro" id="IPR002941">
    <property type="entry name" value="DNA_methylase_N4/N6"/>
</dbReference>
<dbReference type="InterPro" id="IPR025931">
    <property type="entry name" value="TaqI_C"/>
</dbReference>
<dbReference type="InterPro" id="IPR050953">
    <property type="entry name" value="N4_N6_ade-DNA_methylase"/>
</dbReference>
<dbReference type="GO" id="GO:0009007">
    <property type="term" value="F:site-specific DNA-methyltransferase (adenine-specific) activity"/>
    <property type="evidence" value="ECO:0007669"/>
    <property type="project" value="UniProtKB-EC"/>
</dbReference>
<dbReference type="InterPro" id="IPR017985">
    <property type="entry name" value="MeTrfase_CN4_CS"/>
</dbReference>
<dbReference type="PRINTS" id="PR00507">
    <property type="entry name" value="N12N6MTFRASE"/>
</dbReference>
<accession>A0AAE0RZ22</accession>
<keyword evidence="5" id="KW-0680">Restriction system</keyword>
<evidence type="ECO:0000256" key="2">
    <source>
        <dbReference type="ARBA" id="ARBA00022603"/>
    </source>
</evidence>
<dbReference type="InterPro" id="IPR002052">
    <property type="entry name" value="DNA_methylase_N6_adenine_CS"/>
</dbReference>
<dbReference type="Proteomes" id="UP001195483">
    <property type="component" value="Unassembled WGS sequence"/>
</dbReference>
<keyword evidence="6" id="KW-0238">DNA-binding</keyword>
<reference evidence="13" key="1">
    <citation type="journal article" date="2021" name="Genome Biol. Evol.">
        <title>A High-Quality Reference Genome for a Parasitic Bivalve with Doubly Uniparental Inheritance (Bivalvia: Unionida).</title>
        <authorList>
            <person name="Smith C.H."/>
        </authorList>
    </citation>
    <scope>NUCLEOTIDE SEQUENCE</scope>
    <source>
        <strain evidence="13">CHS0354</strain>
    </source>
</reference>
<protein>
    <submittedName>
        <fullName evidence="13">Uncharacterized protein</fullName>
    </submittedName>
</protein>
<comment type="catalytic activity">
    <reaction evidence="7">
        <text>a 2'-deoxyadenosine in DNA + S-adenosyl-L-methionine = an N(6)-methyl-2'-deoxyadenosine in DNA + S-adenosyl-L-homocysteine + H(+)</text>
        <dbReference type="Rhea" id="RHEA:15197"/>
        <dbReference type="Rhea" id="RHEA-COMP:12418"/>
        <dbReference type="Rhea" id="RHEA-COMP:12419"/>
        <dbReference type="ChEBI" id="CHEBI:15378"/>
        <dbReference type="ChEBI" id="CHEBI:57856"/>
        <dbReference type="ChEBI" id="CHEBI:59789"/>
        <dbReference type="ChEBI" id="CHEBI:90615"/>
        <dbReference type="ChEBI" id="CHEBI:90616"/>
        <dbReference type="EC" id="2.1.1.72"/>
    </reaction>
</comment>
<feature type="domain" description="TaqI-like C-terminal specificity" evidence="12">
    <location>
        <begin position="1012"/>
        <end position="1123"/>
    </location>
</feature>
<dbReference type="GO" id="GO:0009307">
    <property type="term" value="P:DNA restriction-modification system"/>
    <property type="evidence" value="ECO:0007669"/>
    <property type="project" value="UniProtKB-KW"/>
</dbReference>
<dbReference type="PANTHER" id="PTHR33841">
    <property type="entry name" value="DNA METHYLTRANSFERASE YEEA-RELATED"/>
    <property type="match status" value="1"/>
</dbReference>
<keyword evidence="2" id="KW-0489">Methyltransferase</keyword>
<evidence type="ECO:0000313" key="14">
    <source>
        <dbReference type="Proteomes" id="UP001195483"/>
    </source>
</evidence>
<comment type="catalytic activity">
    <reaction evidence="8">
        <text>a 2'-deoxycytidine in DNA + S-adenosyl-L-methionine = an N(4)-methyl-2'-deoxycytidine in DNA + S-adenosyl-L-homocysteine + H(+)</text>
        <dbReference type="Rhea" id="RHEA:16857"/>
        <dbReference type="Rhea" id="RHEA-COMP:11369"/>
        <dbReference type="Rhea" id="RHEA-COMP:13674"/>
        <dbReference type="ChEBI" id="CHEBI:15378"/>
        <dbReference type="ChEBI" id="CHEBI:57856"/>
        <dbReference type="ChEBI" id="CHEBI:59789"/>
        <dbReference type="ChEBI" id="CHEBI:85452"/>
        <dbReference type="ChEBI" id="CHEBI:137933"/>
        <dbReference type="EC" id="2.1.1.113"/>
    </reaction>
</comment>
<keyword evidence="4" id="KW-0949">S-adenosyl-L-methionine</keyword>
<dbReference type="GO" id="GO:0032259">
    <property type="term" value="P:methylation"/>
    <property type="evidence" value="ECO:0007669"/>
    <property type="project" value="UniProtKB-KW"/>
</dbReference>
<dbReference type="PROSITE" id="PS00092">
    <property type="entry name" value="N6_MTASE"/>
    <property type="match status" value="1"/>
</dbReference>
<evidence type="ECO:0000259" key="11">
    <source>
        <dbReference type="Pfam" id="PF07669"/>
    </source>
</evidence>
<comment type="similarity">
    <text evidence="1">Belongs to the N(4)/N(6)-methyltransferase family. N(4) subfamily.</text>
</comment>
<evidence type="ECO:0000256" key="6">
    <source>
        <dbReference type="ARBA" id="ARBA00023125"/>
    </source>
</evidence>
<dbReference type="Gene3D" id="3.90.1570.30">
    <property type="match status" value="1"/>
</dbReference>
<name>A0AAE0RZ22_9BIVA</name>
<reference evidence="13" key="3">
    <citation type="submission" date="2023-05" db="EMBL/GenBank/DDBJ databases">
        <authorList>
            <person name="Smith C.H."/>
        </authorList>
    </citation>
    <scope>NUCLEOTIDE SEQUENCE</scope>
    <source>
        <strain evidence="13">CHS0354</strain>
        <tissue evidence="13">Mantle</tissue>
    </source>
</reference>
<feature type="coiled-coil region" evidence="9">
    <location>
        <begin position="1137"/>
        <end position="1176"/>
    </location>
</feature>
<evidence type="ECO:0000256" key="5">
    <source>
        <dbReference type="ARBA" id="ARBA00022747"/>
    </source>
</evidence>
<evidence type="ECO:0000256" key="9">
    <source>
        <dbReference type="SAM" id="Coils"/>
    </source>
</evidence>
<dbReference type="InterPro" id="IPR011639">
    <property type="entry name" value="MethylTrfase_TaqI-like_dom"/>
</dbReference>
<keyword evidence="9" id="KW-0175">Coiled coil</keyword>
<evidence type="ECO:0000256" key="3">
    <source>
        <dbReference type="ARBA" id="ARBA00022679"/>
    </source>
</evidence>
<dbReference type="GO" id="GO:0015667">
    <property type="term" value="F:site-specific DNA-methyltransferase (cytosine-N4-specific) activity"/>
    <property type="evidence" value="ECO:0007669"/>
    <property type="project" value="UniProtKB-EC"/>
</dbReference>
<evidence type="ECO:0000259" key="10">
    <source>
        <dbReference type="Pfam" id="PF01555"/>
    </source>
</evidence>
<dbReference type="InterPro" id="IPR029063">
    <property type="entry name" value="SAM-dependent_MTases_sf"/>
</dbReference>
<sequence>MKKIRIDIQEITEKLIRRSDEFNCGVGREYFRHKDTLLFQGNILNKELFNGQFIDLIVTSPPYNVGIDYNSNDDELGYEQYLDFSEKWMQNCFDWSKPQARFCLNIPLDKNKGGHRAVGADLTKIAQKVGWNYKTTIIWNEGNISRRTAWGSWKSASAPVVIAPVELIVVLYKDEWKKTNGSKISDVTGDEFKSWTQGVWVFNGESSGTTLLVAQNLSRKAVGTELDLTYCELAKHRILKETGMFKEPSLMTSKEQAKSAIAKLVERFTAQYDSYKKTDYNETQTQRDFIDPFWKALGWDIDNESSHAESYREVIHEDKVKVGGATKAPDYSFRLVGGKRLFFLEAKKPSVIIKDEMIAAYQVRRYGWSAKLDVSILTDFEEFAIYDCTKKPQPTDKASVARIEYFTFTDYLNRFDFIWDTFSKEHVLKGSFDKFVKGNQNKKGTTTVDKEFLQSLDTWRKYLANSISANNQQLSEDEINFVVQQTIDRIVFLRIAEDRSVEPYGTLKDTIKQGEFYKNLFRLFERADEKYNSGLFDFEKDTISRMLSIESKVVKSIISDLYYPESPYEFSVLSVDILGSAYEQFLGKVIRITKGHHAKIEEKPEVRKAGGVYYTPQYIVDYIVKHTVGKLVEGKTPSEVSKIKIVDPACGSGSFLLGAYEFLLDWHKDFYTRNGKISKEPKGREKNNLLTPEGNLTTAEKKRILLCNIFGVDIDVNAVEVTKLSLLLKCMEGETEASIEHQLRMFNERVLPTLEKNIKSGNSLIDLDYYDSGLDFGEEKKVKPFSWKKEFEEVFQQGGFDAVIGNPPYVDYRMISKSQVAYLNSKYASTQTKEKWSLYLLFIELGINILKQSGVYGNIIPNTFLSADFGKSLRKLILTQTCIQEITDVSTLRVFGNVGTYPILLFYANNKNPKSFIRIANIKRKDELGCIEFDRIKQDDIIANNQNYVISTSYNNESFALINKLQERGEPLENLVGRFAWGTSIIGFKSYKITEKIYNKLPDSQKKNFKKVIQTADIKAFGIRWQKEYINTTIYSSNVIEHFNQHKIVIARLTKKIQACIDESNYFMGKASFITNAKIDSKYLVALLNSSVLNYFFSVKFVNTHLAGGYLRFDIPYLQKLPIKVIDFTNKSEKAKHDEIVRLVEQLLKLNENIKEQTLETNIAQMQRKIDYCEDRINKIVYELYGLTKEEIKIVEGKGE</sequence>
<reference evidence="13" key="2">
    <citation type="journal article" date="2021" name="Genome Biol. Evol.">
        <title>Developing a high-quality reference genome for a parasitic bivalve with doubly uniparental inheritance (Bivalvia: Unionida).</title>
        <authorList>
            <person name="Smith C.H."/>
        </authorList>
    </citation>
    <scope>NUCLEOTIDE SEQUENCE</scope>
    <source>
        <strain evidence="13">CHS0354</strain>
        <tissue evidence="13">Mantle</tissue>
    </source>
</reference>
<keyword evidence="14" id="KW-1185">Reference proteome</keyword>
<evidence type="ECO:0000256" key="7">
    <source>
        <dbReference type="ARBA" id="ARBA00047942"/>
    </source>
</evidence>
<dbReference type="Gene3D" id="3.40.50.150">
    <property type="entry name" value="Vaccinia Virus protein VP39"/>
    <property type="match status" value="2"/>
</dbReference>
<evidence type="ECO:0000256" key="1">
    <source>
        <dbReference type="ARBA" id="ARBA00010203"/>
    </source>
</evidence>
<dbReference type="Pfam" id="PF12950">
    <property type="entry name" value="TaqI_C"/>
    <property type="match status" value="1"/>
</dbReference>
<dbReference type="EMBL" id="JAEAOA010001427">
    <property type="protein sequence ID" value="KAK3582282.1"/>
    <property type="molecule type" value="Genomic_DNA"/>
</dbReference>
<evidence type="ECO:0000256" key="8">
    <source>
        <dbReference type="ARBA" id="ARBA00049120"/>
    </source>
</evidence>
<dbReference type="Pfam" id="PF01555">
    <property type="entry name" value="N6_N4_Mtase"/>
    <property type="match status" value="1"/>
</dbReference>
<dbReference type="InterPro" id="IPR023135">
    <property type="entry name" value="N6_DNA_MeTrfase_TaqI_C"/>
</dbReference>
<gene>
    <name evidence="13" type="ORF">CHS0354_023821</name>
</gene>
<dbReference type="GO" id="GO:0008170">
    <property type="term" value="F:N-methyltransferase activity"/>
    <property type="evidence" value="ECO:0007669"/>
    <property type="project" value="InterPro"/>
</dbReference>
<keyword evidence="3" id="KW-0808">Transferase</keyword>
<comment type="caution">
    <text evidence="13">The sequence shown here is derived from an EMBL/GenBank/DDBJ whole genome shotgun (WGS) entry which is preliminary data.</text>
</comment>
<feature type="domain" description="DNA methylase N-4/N-6" evidence="10">
    <location>
        <begin position="54"/>
        <end position="184"/>
    </location>
</feature>
<proteinExistence type="inferred from homology"/>
<dbReference type="PROSITE" id="PS00093">
    <property type="entry name" value="N4_MTASE"/>
    <property type="match status" value="1"/>
</dbReference>
<dbReference type="SUPFAM" id="SSF53335">
    <property type="entry name" value="S-adenosyl-L-methionine-dependent methyltransferases"/>
    <property type="match status" value="2"/>
</dbReference>
<evidence type="ECO:0000259" key="12">
    <source>
        <dbReference type="Pfam" id="PF12950"/>
    </source>
</evidence>
<feature type="domain" description="Type II methyltransferase M.TaqI-like" evidence="11">
    <location>
        <begin position="708"/>
        <end position="895"/>
    </location>
</feature>
<evidence type="ECO:0000313" key="13">
    <source>
        <dbReference type="EMBL" id="KAK3582282.1"/>
    </source>
</evidence>
<dbReference type="GO" id="GO:0003677">
    <property type="term" value="F:DNA binding"/>
    <property type="evidence" value="ECO:0007669"/>
    <property type="project" value="UniProtKB-KW"/>
</dbReference>
<dbReference type="Gene3D" id="3.90.220.10">
    <property type="entry name" value="Adenine-n6-DNA-methyltransferase Taqi, Chain A, domain 2"/>
    <property type="match status" value="1"/>
</dbReference>
<dbReference type="Pfam" id="PF07669">
    <property type="entry name" value="Eco57I"/>
    <property type="match status" value="1"/>
</dbReference>
<dbReference type="PANTHER" id="PTHR33841:SF1">
    <property type="entry name" value="DNA METHYLTRANSFERASE A"/>
    <property type="match status" value="1"/>
</dbReference>
<dbReference type="AlphaFoldDB" id="A0AAE0RZ22"/>
<organism evidence="13 14">
    <name type="scientific">Potamilus streckersoni</name>
    <dbReference type="NCBI Taxonomy" id="2493646"/>
    <lineage>
        <taxon>Eukaryota</taxon>
        <taxon>Metazoa</taxon>
        <taxon>Spiralia</taxon>
        <taxon>Lophotrochozoa</taxon>
        <taxon>Mollusca</taxon>
        <taxon>Bivalvia</taxon>
        <taxon>Autobranchia</taxon>
        <taxon>Heteroconchia</taxon>
        <taxon>Palaeoheterodonta</taxon>
        <taxon>Unionida</taxon>
        <taxon>Unionoidea</taxon>
        <taxon>Unionidae</taxon>
        <taxon>Ambleminae</taxon>
        <taxon>Lampsilini</taxon>
        <taxon>Potamilus</taxon>
    </lineage>
</organism>